<dbReference type="InterPro" id="IPR001128">
    <property type="entry name" value="Cyt_P450"/>
</dbReference>
<evidence type="ECO:0000256" key="10">
    <source>
        <dbReference type="ARBA" id="ARBA00023002"/>
    </source>
</evidence>
<gene>
    <name evidence="16" type="ORF">Zmor_025642</name>
</gene>
<evidence type="ECO:0008006" key="18">
    <source>
        <dbReference type="Google" id="ProtNLM"/>
    </source>
</evidence>
<dbReference type="PANTHER" id="PTHR24291">
    <property type="entry name" value="CYTOCHROME P450 FAMILY 4"/>
    <property type="match status" value="1"/>
</dbReference>
<keyword evidence="6 14" id="KW-0349">Heme</keyword>
<dbReference type="GO" id="GO:0005506">
    <property type="term" value="F:iron ion binding"/>
    <property type="evidence" value="ECO:0007669"/>
    <property type="project" value="InterPro"/>
</dbReference>
<dbReference type="InterPro" id="IPR002401">
    <property type="entry name" value="Cyt_P450_E_grp-I"/>
</dbReference>
<sequence>MIALSVLVLFTATAIACVVYIWWYQNFSRFFTLLKKVPGPSGYPIIGNLLQFFGSQEEIFKIDRKFNKEYYPIYSEWTLTYGAVNLTHPDDIELILSSNKHTDKSIIYTYLHAWLGTGLLTSGGAKWQTRRRILTPAFHFSILQEFVPIFNEETVKLVQELKTRDGSPVDILSPISQFTLLSIADTSMGVKLDASPKSCDDYKSAIHTFGRALTYRMLRPWLVNDTVFYNLTRFGRFTRKSIQVLHDFSRNVISERKRNSNCGPKTKRLAMLDLLLSAKKQGANIDDEGIAEEVDTFMFEGHDTTAVAICYTLLLLANHPSIQEEVFQEIKDVLGYPAKSPTYSDLKELTLMERCIKESLRLFPSVPFISRVVAEDITTVSGYVVPKTAAANIHIYDLHRNPEIYPEPERFDPDRFLPENTKNRHPFAYLPFSAGARNCIGQKYAMLELKAVLCGIVGAFVLEAVDKVENVTMVTDLVLRSKEGIRVKFISRSNV</sequence>
<comment type="function">
    <text evidence="2">May be involved in the metabolism of insect hormones and in the breakdown of synthetic insecticides.</text>
</comment>
<evidence type="ECO:0000256" key="6">
    <source>
        <dbReference type="ARBA" id="ARBA00022617"/>
    </source>
</evidence>
<dbReference type="InterPro" id="IPR050196">
    <property type="entry name" value="Cytochrome_P450_Monoox"/>
</dbReference>
<dbReference type="SUPFAM" id="SSF48264">
    <property type="entry name" value="Cytochrome P450"/>
    <property type="match status" value="1"/>
</dbReference>
<evidence type="ECO:0000256" key="8">
    <source>
        <dbReference type="ARBA" id="ARBA00022824"/>
    </source>
</evidence>
<name>A0AA38M496_9CUCU</name>
<evidence type="ECO:0000256" key="4">
    <source>
        <dbReference type="ARBA" id="ARBA00004406"/>
    </source>
</evidence>
<keyword evidence="12 15" id="KW-0503">Monooxygenase</keyword>
<evidence type="ECO:0000256" key="2">
    <source>
        <dbReference type="ARBA" id="ARBA00003690"/>
    </source>
</evidence>
<dbReference type="Pfam" id="PF00067">
    <property type="entry name" value="p450"/>
    <property type="match status" value="1"/>
</dbReference>
<comment type="subcellular location">
    <subcellularLocation>
        <location evidence="4">Endoplasmic reticulum membrane</location>
        <topology evidence="4">Peripheral membrane protein</topology>
    </subcellularLocation>
    <subcellularLocation>
        <location evidence="3">Microsome membrane</location>
        <topology evidence="3">Peripheral membrane protein</topology>
    </subcellularLocation>
</comment>
<evidence type="ECO:0000256" key="5">
    <source>
        <dbReference type="ARBA" id="ARBA00010617"/>
    </source>
</evidence>
<dbReference type="PRINTS" id="PR00463">
    <property type="entry name" value="EP450I"/>
</dbReference>
<accession>A0AA38M496</accession>
<dbReference type="GO" id="GO:0004497">
    <property type="term" value="F:monooxygenase activity"/>
    <property type="evidence" value="ECO:0007669"/>
    <property type="project" value="UniProtKB-KW"/>
</dbReference>
<evidence type="ECO:0000256" key="9">
    <source>
        <dbReference type="ARBA" id="ARBA00022848"/>
    </source>
</evidence>
<dbReference type="Gene3D" id="1.10.630.10">
    <property type="entry name" value="Cytochrome P450"/>
    <property type="match status" value="1"/>
</dbReference>
<dbReference type="Proteomes" id="UP001168821">
    <property type="component" value="Unassembled WGS sequence"/>
</dbReference>
<evidence type="ECO:0000256" key="14">
    <source>
        <dbReference type="PIRSR" id="PIRSR602401-1"/>
    </source>
</evidence>
<dbReference type="EMBL" id="JALNTZ010000008">
    <property type="protein sequence ID" value="KAJ3642893.1"/>
    <property type="molecule type" value="Genomic_DNA"/>
</dbReference>
<dbReference type="GO" id="GO:0005789">
    <property type="term" value="C:endoplasmic reticulum membrane"/>
    <property type="evidence" value="ECO:0007669"/>
    <property type="project" value="UniProtKB-SubCell"/>
</dbReference>
<dbReference type="CDD" id="cd20628">
    <property type="entry name" value="CYP4"/>
    <property type="match status" value="1"/>
</dbReference>
<feature type="binding site" description="axial binding residue" evidence="14">
    <location>
        <position position="439"/>
    </location>
    <ligand>
        <name>heme</name>
        <dbReference type="ChEBI" id="CHEBI:30413"/>
    </ligand>
    <ligandPart>
        <name>Fe</name>
        <dbReference type="ChEBI" id="CHEBI:18248"/>
    </ligandPart>
</feature>
<keyword evidence="9" id="KW-0492">Microsome</keyword>
<evidence type="ECO:0000256" key="13">
    <source>
        <dbReference type="ARBA" id="ARBA00023136"/>
    </source>
</evidence>
<evidence type="ECO:0000256" key="11">
    <source>
        <dbReference type="ARBA" id="ARBA00023004"/>
    </source>
</evidence>
<evidence type="ECO:0000256" key="12">
    <source>
        <dbReference type="ARBA" id="ARBA00023033"/>
    </source>
</evidence>
<organism evidence="16 17">
    <name type="scientific">Zophobas morio</name>
    <dbReference type="NCBI Taxonomy" id="2755281"/>
    <lineage>
        <taxon>Eukaryota</taxon>
        <taxon>Metazoa</taxon>
        <taxon>Ecdysozoa</taxon>
        <taxon>Arthropoda</taxon>
        <taxon>Hexapoda</taxon>
        <taxon>Insecta</taxon>
        <taxon>Pterygota</taxon>
        <taxon>Neoptera</taxon>
        <taxon>Endopterygota</taxon>
        <taxon>Coleoptera</taxon>
        <taxon>Polyphaga</taxon>
        <taxon>Cucujiformia</taxon>
        <taxon>Tenebrionidae</taxon>
        <taxon>Zophobas</taxon>
    </lineage>
</organism>
<evidence type="ECO:0000256" key="1">
    <source>
        <dbReference type="ARBA" id="ARBA00001971"/>
    </source>
</evidence>
<dbReference type="GO" id="GO:0020037">
    <property type="term" value="F:heme binding"/>
    <property type="evidence" value="ECO:0007669"/>
    <property type="project" value="InterPro"/>
</dbReference>
<keyword evidence="10 15" id="KW-0560">Oxidoreductase</keyword>
<dbReference type="InterPro" id="IPR017972">
    <property type="entry name" value="Cyt_P450_CS"/>
</dbReference>
<dbReference type="AlphaFoldDB" id="A0AA38M496"/>
<reference evidence="16" key="1">
    <citation type="journal article" date="2023" name="G3 (Bethesda)">
        <title>Whole genome assemblies of Zophobas morio and Tenebrio molitor.</title>
        <authorList>
            <person name="Kaur S."/>
            <person name="Stinson S.A."/>
            <person name="diCenzo G.C."/>
        </authorList>
    </citation>
    <scope>NUCLEOTIDE SEQUENCE</scope>
    <source>
        <strain evidence="16">QUZm001</strain>
    </source>
</reference>
<evidence type="ECO:0000313" key="16">
    <source>
        <dbReference type="EMBL" id="KAJ3642893.1"/>
    </source>
</evidence>
<dbReference type="InterPro" id="IPR036396">
    <property type="entry name" value="Cyt_P450_sf"/>
</dbReference>
<proteinExistence type="inferred from homology"/>
<keyword evidence="13" id="KW-0472">Membrane</keyword>
<comment type="similarity">
    <text evidence="5 15">Belongs to the cytochrome P450 family.</text>
</comment>
<keyword evidence="8" id="KW-0256">Endoplasmic reticulum</keyword>
<dbReference type="PRINTS" id="PR00385">
    <property type="entry name" value="P450"/>
</dbReference>
<evidence type="ECO:0000256" key="15">
    <source>
        <dbReference type="RuleBase" id="RU000461"/>
    </source>
</evidence>
<keyword evidence="7 14" id="KW-0479">Metal-binding</keyword>
<dbReference type="PROSITE" id="PS00086">
    <property type="entry name" value="CYTOCHROME_P450"/>
    <property type="match status" value="1"/>
</dbReference>
<evidence type="ECO:0000256" key="7">
    <source>
        <dbReference type="ARBA" id="ARBA00022723"/>
    </source>
</evidence>
<keyword evidence="11 14" id="KW-0408">Iron</keyword>
<dbReference type="PANTHER" id="PTHR24291:SF189">
    <property type="entry name" value="CYTOCHROME P450 4C3-RELATED"/>
    <property type="match status" value="1"/>
</dbReference>
<comment type="caution">
    <text evidence="16">The sequence shown here is derived from an EMBL/GenBank/DDBJ whole genome shotgun (WGS) entry which is preliminary data.</text>
</comment>
<comment type="cofactor">
    <cofactor evidence="1 14">
        <name>heme</name>
        <dbReference type="ChEBI" id="CHEBI:30413"/>
    </cofactor>
</comment>
<evidence type="ECO:0000256" key="3">
    <source>
        <dbReference type="ARBA" id="ARBA00004174"/>
    </source>
</evidence>
<dbReference type="GO" id="GO:0016705">
    <property type="term" value="F:oxidoreductase activity, acting on paired donors, with incorporation or reduction of molecular oxygen"/>
    <property type="evidence" value="ECO:0007669"/>
    <property type="project" value="InterPro"/>
</dbReference>
<evidence type="ECO:0000313" key="17">
    <source>
        <dbReference type="Proteomes" id="UP001168821"/>
    </source>
</evidence>
<keyword evidence="17" id="KW-1185">Reference proteome</keyword>
<protein>
    <recommendedName>
        <fullName evidence="18">Cytochrome P450</fullName>
    </recommendedName>
</protein>